<gene>
    <name evidence="2" type="ORF">C8Q71DRAFT_861379</name>
</gene>
<accession>A0ABQ8K595</accession>
<feature type="compositionally biased region" description="Polar residues" evidence="1">
    <location>
        <begin position="14"/>
        <end position="34"/>
    </location>
</feature>
<name>A0ABQ8K595_9APHY</name>
<sequence length="251" mass="26829">MPPHASPPRESSRHLSTSPTPLDFTPSCNSQATVQGPKPLLRRPSSPRSPRAFSNALPLDIVPRRASIASMDAHAMRLSSPPYVHLAVAATNGCARGMAAYWQGSVPCRAITSRTRPAVLIALQRALHAAGVGVYLHVSMLGVAMHELQCTRGDGGVESIRRLDAHMPVPPPGLLLDCFTTPTPLPRPTNQGPPANNAVPGMDKQAHLEQLRTAILRADNHCFAICWTADTEHYSDIAACALLAPNKAPHP</sequence>
<protein>
    <submittedName>
        <fullName evidence="2">Uncharacterized protein</fullName>
    </submittedName>
</protein>
<evidence type="ECO:0000313" key="2">
    <source>
        <dbReference type="EMBL" id="KAH9832096.1"/>
    </source>
</evidence>
<evidence type="ECO:0000256" key="1">
    <source>
        <dbReference type="SAM" id="MobiDB-lite"/>
    </source>
</evidence>
<proteinExistence type="predicted"/>
<feature type="region of interest" description="Disordered" evidence="1">
    <location>
        <begin position="1"/>
        <end position="54"/>
    </location>
</feature>
<comment type="caution">
    <text evidence="2">The sequence shown here is derived from an EMBL/GenBank/DDBJ whole genome shotgun (WGS) entry which is preliminary data.</text>
</comment>
<organism evidence="2 3">
    <name type="scientific">Rhodofomes roseus</name>
    <dbReference type="NCBI Taxonomy" id="34475"/>
    <lineage>
        <taxon>Eukaryota</taxon>
        <taxon>Fungi</taxon>
        <taxon>Dikarya</taxon>
        <taxon>Basidiomycota</taxon>
        <taxon>Agaricomycotina</taxon>
        <taxon>Agaricomycetes</taxon>
        <taxon>Polyporales</taxon>
        <taxon>Rhodofomes</taxon>
    </lineage>
</organism>
<keyword evidence="3" id="KW-1185">Reference proteome</keyword>
<dbReference type="RefSeq" id="XP_047775142.1">
    <property type="nucleotide sequence ID" value="XM_047927897.1"/>
</dbReference>
<feature type="compositionally biased region" description="Low complexity" evidence="1">
    <location>
        <begin position="42"/>
        <end position="51"/>
    </location>
</feature>
<dbReference type="EMBL" id="JADCUA010000023">
    <property type="protein sequence ID" value="KAH9832096.1"/>
    <property type="molecule type" value="Genomic_DNA"/>
</dbReference>
<reference evidence="2 3" key="1">
    <citation type="journal article" date="2021" name="Environ. Microbiol.">
        <title>Gene family expansions and transcriptome signatures uncover fungal adaptations to wood decay.</title>
        <authorList>
            <person name="Hage H."/>
            <person name="Miyauchi S."/>
            <person name="Viragh M."/>
            <person name="Drula E."/>
            <person name="Min B."/>
            <person name="Chaduli D."/>
            <person name="Navarro D."/>
            <person name="Favel A."/>
            <person name="Norest M."/>
            <person name="Lesage-Meessen L."/>
            <person name="Balint B."/>
            <person name="Merenyi Z."/>
            <person name="de Eugenio L."/>
            <person name="Morin E."/>
            <person name="Martinez A.T."/>
            <person name="Baldrian P."/>
            <person name="Stursova M."/>
            <person name="Martinez M.J."/>
            <person name="Novotny C."/>
            <person name="Magnuson J.K."/>
            <person name="Spatafora J.W."/>
            <person name="Maurice S."/>
            <person name="Pangilinan J."/>
            <person name="Andreopoulos W."/>
            <person name="LaButti K."/>
            <person name="Hundley H."/>
            <person name="Na H."/>
            <person name="Kuo A."/>
            <person name="Barry K."/>
            <person name="Lipzen A."/>
            <person name="Henrissat B."/>
            <person name="Riley R."/>
            <person name="Ahrendt S."/>
            <person name="Nagy L.G."/>
            <person name="Grigoriev I.V."/>
            <person name="Martin F."/>
            <person name="Rosso M.N."/>
        </authorList>
    </citation>
    <scope>NUCLEOTIDE SEQUENCE [LARGE SCALE GENOMIC DNA]</scope>
    <source>
        <strain evidence="2 3">CIRM-BRFM 1785</strain>
    </source>
</reference>
<dbReference type="Proteomes" id="UP000814176">
    <property type="component" value="Unassembled WGS sequence"/>
</dbReference>
<evidence type="ECO:0000313" key="3">
    <source>
        <dbReference type="Proteomes" id="UP000814176"/>
    </source>
</evidence>
<dbReference type="GeneID" id="72008629"/>